<keyword evidence="16" id="KW-1185">Reference proteome</keyword>
<sequence>MKTTKFATAQKGHAKLLVTHRQCKAFNASPSPFVPSPLMVPFNINLHLAGALAAAASALAGFNPESGQNVAIYWGQNAAANSPESHNSHQERLAYYCDERSIDVINIAFITGITPVTVDLADADRSKIEEDIKICQKKGKTILISMGGGLPASTNWNSTFGAEKSAQRIWDMFGPVPLDNIDRPFGSAVVDGFDFDFESPINNLPAFARKLRHLMDTVTDRKFLLSAAPQCVNPDVNLATTLDAIPFDMVQIQFYNNPCGIDKAQEGAPSQPHFNFAVWDKWAQKSRNPKVKVLMGIPASNAAGRGYTEGSKLKAAIDWAKKYPSFGGVMMWDMAQLYTNKKLLQEVVENLSGGKQSPMYQVTSSVSIDSAKALSSSYPLYVGRWQPLRGQMVMDLAVVYGKEVTNLFNSQMWNPEVRDVDVIWPKSTYTVPYLTPLPTAALSASISWSSTSTDSLTTTMFLKFPASFDVKSRVKSSAEFSVDFTIKFTIKFGLEFHIYFGLQFNLYV</sequence>
<accession>A0A545UKC8</accession>
<keyword evidence="7" id="KW-0146">Chitin degradation</keyword>
<keyword evidence="5" id="KW-0147">Chitin-binding</keyword>
<evidence type="ECO:0000259" key="14">
    <source>
        <dbReference type="PROSITE" id="PS51910"/>
    </source>
</evidence>
<gene>
    <name evidence="15" type="ORF">IF1G_11417</name>
</gene>
<dbReference type="PANTHER" id="PTHR45708">
    <property type="entry name" value="ENDOCHITINASE"/>
    <property type="match status" value="1"/>
</dbReference>
<keyword evidence="10 12" id="KW-0326">Glycosidase</keyword>
<dbReference type="GO" id="GO:0005576">
    <property type="term" value="C:extracellular region"/>
    <property type="evidence" value="ECO:0007669"/>
    <property type="project" value="UniProtKB-SubCell"/>
</dbReference>
<keyword evidence="8" id="KW-0843">Virulence</keyword>
<dbReference type="EC" id="3.2.1.14" evidence="3"/>
<protein>
    <recommendedName>
        <fullName evidence="3">chitinase</fullName>
        <ecNumber evidence="3">3.2.1.14</ecNumber>
    </recommendedName>
</protein>
<evidence type="ECO:0000256" key="8">
    <source>
        <dbReference type="ARBA" id="ARBA00023026"/>
    </source>
</evidence>
<evidence type="ECO:0000256" key="12">
    <source>
        <dbReference type="RuleBase" id="RU000489"/>
    </source>
</evidence>
<evidence type="ECO:0000256" key="7">
    <source>
        <dbReference type="ARBA" id="ARBA00023024"/>
    </source>
</evidence>
<feature type="domain" description="GH18" evidence="14">
    <location>
        <begin position="68"/>
        <end position="354"/>
    </location>
</feature>
<keyword evidence="4" id="KW-0964">Secreted</keyword>
<dbReference type="InterPro" id="IPR017853">
    <property type="entry name" value="GH"/>
</dbReference>
<keyword evidence="9" id="KW-0119">Carbohydrate metabolism</keyword>
<dbReference type="Proteomes" id="UP000315783">
    <property type="component" value="Unassembled WGS sequence"/>
</dbReference>
<dbReference type="GO" id="GO:0000272">
    <property type="term" value="P:polysaccharide catabolic process"/>
    <property type="evidence" value="ECO:0007669"/>
    <property type="project" value="UniProtKB-KW"/>
</dbReference>
<dbReference type="Gene3D" id="3.20.20.80">
    <property type="entry name" value="Glycosidases"/>
    <property type="match status" value="1"/>
</dbReference>
<dbReference type="GO" id="GO:0006032">
    <property type="term" value="P:chitin catabolic process"/>
    <property type="evidence" value="ECO:0007669"/>
    <property type="project" value="UniProtKB-KW"/>
</dbReference>
<evidence type="ECO:0000256" key="13">
    <source>
        <dbReference type="RuleBase" id="RU004453"/>
    </source>
</evidence>
<dbReference type="GO" id="GO:0008843">
    <property type="term" value="F:endochitinase activity"/>
    <property type="evidence" value="ECO:0007669"/>
    <property type="project" value="UniProtKB-EC"/>
</dbReference>
<comment type="caution">
    <text evidence="15">The sequence shown here is derived from an EMBL/GenBank/DDBJ whole genome shotgun (WGS) entry which is preliminary data.</text>
</comment>
<organism evidence="15 16">
    <name type="scientific">Cordyceps javanica</name>
    <dbReference type="NCBI Taxonomy" id="43265"/>
    <lineage>
        <taxon>Eukaryota</taxon>
        <taxon>Fungi</taxon>
        <taxon>Dikarya</taxon>
        <taxon>Ascomycota</taxon>
        <taxon>Pezizomycotina</taxon>
        <taxon>Sordariomycetes</taxon>
        <taxon>Hypocreomycetidae</taxon>
        <taxon>Hypocreales</taxon>
        <taxon>Cordycipitaceae</taxon>
        <taxon>Cordyceps</taxon>
    </lineage>
</organism>
<dbReference type="InterPro" id="IPR050542">
    <property type="entry name" value="Glycosyl_Hydrlase18_Chitinase"/>
</dbReference>
<dbReference type="PROSITE" id="PS51910">
    <property type="entry name" value="GH18_2"/>
    <property type="match status" value="1"/>
</dbReference>
<name>A0A545UKC8_9HYPO</name>
<dbReference type="PROSITE" id="PS01095">
    <property type="entry name" value="GH18_1"/>
    <property type="match status" value="1"/>
</dbReference>
<evidence type="ECO:0000256" key="6">
    <source>
        <dbReference type="ARBA" id="ARBA00022801"/>
    </source>
</evidence>
<dbReference type="STRING" id="43265.A0A545UKC8"/>
<dbReference type="AlphaFoldDB" id="A0A545UKC8"/>
<comment type="subcellular location">
    <subcellularLocation>
        <location evidence="2">Secreted</location>
    </subcellularLocation>
</comment>
<dbReference type="GO" id="GO:0008061">
    <property type="term" value="F:chitin binding"/>
    <property type="evidence" value="ECO:0007669"/>
    <property type="project" value="UniProtKB-KW"/>
</dbReference>
<proteinExistence type="inferred from homology"/>
<dbReference type="PANTHER" id="PTHR45708:SF49">
    <property type="entry name" value="ENDOCHITINASE"/>
    <property type="match status" value="1"/>
</dbReference>
<dbReference type="Pfam" id="PF00704">
    <property type="entry name" value="Glyco_hydro_18"/>
    <property type="match status" value="1"/>
</dbReference>
<evidence type="ECO:0000256" key="9">
    <source>
        <dbReference type="ARBA" id="ARBA00023277"/>
    </source>
</evidence>
<evidence type="ECO:0000256" key="3">
    <source>
        <dbReference type="ARBA" id="ARBA00012729"/>
    </source>
</evidence>
<evidence type="ECO:0000256" key="1">
    <source>
        <dbReference type="ARBA" id="ARBA00000822"/>
    </source>
</evidence>
<dbReference type="InterPro" id="IPR001579">
    <property type="entry name" value="Glyco_hydro_18_chit_AS"/>
</dbReference>
<evidence type="ECO:0000313" key="16">
    <source>
        <dbReference type="Proteomes" id="UP000315783"/>
    </source>
</evidence>
<evidence type="ECO:0000256" key="10">
    <source>
        <dbReference type="ARBA" id="ARBA00023295"/>
    </source>
</evidence>
<dbReference type="InterPro" id="IPR001223">
    <property type="entry name" value="Glyco_hydro18_cat"/>
</dbReference>
<dbReference type="SUPFAM" id="SSF51445">
    <property type="entry name" value="(Trans)glycosidases"/>
    <property type="match status" value="1"/>
</dbReference>
<evidence type="ECO:0000256" key="11">
    <source>
        <dbReference type="ARBA" id="ARBA00023326"/>
    </source>
</evidence>
<keyword evidence="11" id="KW-0624">Polysaccharide degradation</keyword>
<evidence type="ECO:0000256" key="4">
    <source>
        <dbReference type="ARBA" id="ARBA00022525"/>
    </source>
</evidence>
<comment type="similarity">
    <text evidence="13">Belongs to the glycosyl hydrolase 18 family.</text>
</comment>
<comment type="catalytic activity">
    <reaction evidence="1">
        <text>Random endo-hydrolysis of N-acetyl-beta-D-glucosaminide (1-&gt;4)-beta-linkages in chitin and chitodextrins.</text>
        <dbReference type="EC" id="3.2.1.14"/>
    </reaction>
</comment>
<evidence type="ECO:0000256" key="5">
    <source>
        <dbReference type="ARBA" id="ARBA00022669"/>
    </source>
</evidence>
<reference evidence="15 16" key="1">
    <citation type="journal article" date="2019" name="Appl. Microbiol. Biotechnol.">
        <title>Genome sequence of Isaria javanica and comparative genome analysis insights into family S53 peptidase evolution in fungal entomopathogens.</title>
        <authorList>
            <person name="Lin R."/>
            <person name="Zhang X."/>
            <person name="Xin B."/>
            <person name="Zou M."/>
            <person name="Gao Y."/>
            <person name="Qin F."/>
            <person name="Hu Q."/>
            <person name="Xie B."/>
            <person name="Cheng X."/>
        </authorList>
    </citation>
    <scope>NUCLEOTIDE SEQUENCE [LARGE SCALE GENOMIC DNA]</scope>
    <source>
        <strain evidence="15 16">IJ1G</strain>
    </source>
</reference>
<evidence type="ECO:0000256" key="2">
    <source>
        <dbReference type="ARBA" id="ARBA00004613"/>
    </source>
</evidence>
<dbReference type="EMBL" id="SPUK01000060">
    <property type="protein sequence ID" value="TQV89917.1"/>
    <property type="molecule type" value="Genomic_DNA"/>
</dbReference>
<keyword evidence="6 12" id="KW-0378">Hydrolase</keyword>
<evidence type="ECO:0000313" key="15">
    <source>
        <dbReference type="EMBL" id="TQV89917.1"/>
    </source>
</evidence>